<reference evidence="2 3" key="1">
    <citation type="submission" date="2018-12" db="EMBL/GenBank/DDBJ databases">
        <authorList>
            <person name="Wang H."/>
            <person name="Peng S."/>
            <person name="Yu X."/>
            <person name="Li X."/>
        </authorList>
    </citation>
    <scope>NUCLEOTIDE SEQUENCE [LARGE SCALE GENOMIC DNA]</scope>
    <source>
        <strain evidence="2 3">PFYN01</strain>
    </source>
</reference>
<dbReference type="Pfam" id="PF12728">
    <property type="entry name" value="HTH_17"/>
    <property type="match status" value="1"/>
</dbReference>
<sequence length="64" mass="7479">MNEKINDSYINIDDAAKYLGIKTVTLRNWIKNENCDIPAHKVGRMWKFKCSELDEWIKSGKSAF</sequence>
<evidence type="ECO:0000313" key="2">
    <source>
        <dbReference type="EMBL" id="AZQ47935.1"/>
    </source>
</evidence>
<organism evidence="2 3">
    <name type="scientific">Bacillus albus</name>
    <dbReference type="NCBI Taxonomy" id="2026189"/>
    <lineage>
        <taxon>Bacteria</taxon>
        <taxon>Bacillati</taxon>
        <taxon>Bacillota</taxon>
        <taxon>Bacilli</taxon>
        <taxon>Bacillales</taxon>
        <taxon>Bacillaceae</taxon>
        <taxon>Bacillus</taxon>
        <taxon>Bacillus cereus group</taxon>
    </lineage>
</organism>
<dbReference type="EMBL" id="CP034548">
    <property type="protein sequence ID" value="AZQ47935.1"/>
    <property type="molecule type" value="Genomic_DNA"/>
</dbReference>
<gene>
    <name evidence="2" type="ORF">EJW27_16755</name>
</gene>
<feature type="domain" description="Helix-turn-helix" evidence="1">
    <location>
        <begin position="10"/>
        <end position="59"/>
    </location>
</feature>
<dbReference type="InterPro" id="IPR009061">
    <property type="entry name" value="DNA-bd_dom_put_sf"/>
</dbReference>
<dbReference type="Gene3D" id="3.90.105.50">
    <property type="match status" value="1"/>
</dbReference>
<dbReference type="Proteomes" id="UP000272492">
    <property type="component" value="Chromosome"/>
</dbReference>
<keyword evidence="3" id="KW-1185">Reference proteome</keyword>
<dbReference type="InterPro" id="IPR038148">
    <property type="entry name" value="Tn1545/Tn916_Xis"/>
</dbReference>
<dbReference type="NCBIfam" id="TIGR01764">
    <property type="entry name" value="excise"/>
    <property type="match status" value="1"/>
</dbReference>
<dbReference type="GO" id="GO:0003677">
    <property type="term" value="F:DNA binding"/>
    <property type="evidence" value="ECO:0007669"/>
    <property type="project" value="UniProtKB-KW"/>
</dbReference>
<name>A0ABM7E4X4_9BACI</name>
<dbReference type="InterPro" id="IPR010093">
    <property type="entry name" value="SinI_DNA-bd"/>
</dbReference>
<proteinExistence type="predicted"/>
<evidence type="ECO:0000313" key="3">
    <source>
        <dbReference type="Proteomes" id="UP000272492"/>
    </source>
</evidence>
<dbReference type="InterPro" id="IPR041657">
    <property type="entry name" value="HTH_17"/>
</dbReference>
<keyword evidence="2" id="KW-0238">DNA-binding</keyword>
<accession>A0ABM7E4X4</accession>
<dbReference type="SUPFAM" id="SSF46955">
    <property type="entry name" value="Putative DNA-binding domain"/>
    <property type="match status" value="1"/>
</dbReference>
<evidence type="ECO:0000259" key="1">
    <source>
        <dbReference type="Pfam" id="PF12728"/>
    </source>
</evidence>
<protein>
    <submittedName>
        <fullName evidence="2">DNA-binding protein</fullName>
    </submittedName>
</protein>